<evidence type="ECO:0000256" key="2">
    <source>
        <dbReference type="ARBA" id="ARBA00007637"/>
    </source>
</evidence>
<proteinExistence type="inferred from homology"/>
<accession>A0A1I3PEE5</accession>
<evidence type="ECO:0000256" key="1">
    <source>
        <dbReference type="ARBA" id="ARBA00005125"/>
    </source>
</evidence>
<name>A0A1I3PEE5_9GAMM</name>
<reference evidence="4 5" key="1">
    <citation type="submission" date="2016-10" db="EMBL/GenBank/DDBJ databases">
        <authorList>
            <person name="de Groot N.N."/>
        </authorList>
    </citation>
    <scope>NUCLEOTIDE SEQUENCE [LARGE SCALE GENOMIC DNA]</scope>
    <source>
        <strain evidence="4 5">IBRC-M 10445</strain>
    </source>
</reference>
<dbReference type="PANTHER" id="PTHR43000">
    <property type="entry name" value="DTDP-D-GLUCOSE 4,6-DEHYDRATASE-RELATED"/>
    <property type="match status" value="1"/>
</dbReference>
<dbReference type="Proteomes" id="UP000199445">
    <property type="component" value="Unassembled WGS sequence"/>
</dbReference>
<dbReference type="EMBL" id="FOSC01000001">
    <property type="protein sequence ID" value="SFJ20014.1"/>
    <property type="molecule type" value="Genomic_DNA"/>
</dbReference>
<protein>
    <submittedName>
        <fullName evidence="4">Nucleoside-diphosphate-sugar epimerase</fullName>
    </submittedName>
</protein>
<feature type="domain" description="NAD-dependent epimerase/dehydratase" evidence="3">
    <location>
        <begin position="4"/>
        <end position="217"/>
    </location>
</feature>
<dbReference type="InterPro" id="IPR036291">
    <property type="entry name" value="NAD(P)-bd_dom_sf"/>
</dbReference>
<comment type="similarity">
    <text evidence="2">Belongs to the NAD(P)-dependent epimerase/dehydratase family.</text>
</comment>
<evidence type="ECO:0000313" key="5">
    <source>
        <dbReference type="Proteomes" id="UP000199445"/>
    </source>
</evidence>
<dbReference type="RefSeq" id="WP_091700430.1">
    <property type="nucleotide sequence ID" value="NZ_BMYN01000016.1"/>
</dbReference>
<dbReference type="AlphaFoldDB" id="A0A1I3PEE5"/>
<organism evidence="4 5">
    <name type="scientific">Marinobacter persicus</name>
    <dbReference type="NCBI Taxonomy" id="930118"/>
    <lineage>
        <taxon>Bacteria</taxon>
        <taxon>Pseudomonadati</taxon>
        <taxon>Pseudomonadota</taxon>
        <taxon>Gammaproteobacteria</taxon>
        <taxon>Pseudomonadales</taxon>
        <taxon>Marinobacteraceae</taxon>
        <taxon>Marinobacter</taxon>
    </lineage>
</organism>
<dbReference type="InterPro" id="IPR001509">
    <property type="entry name" value="Epimerase_deHydtase"/>
</dbReference>
<keyword evidence="5" id="KW-1185">Reference proteome</keyword>
<dbReference type="Pfam" id="PF01370">
    <property type="entry name" value="Epimerase"/>
    <property type="match status" value="1"/>
</dbReference>
<evidence type="ECO:0000313" key="4">
    <source>
        <dbReference type="EMBL" id="SFJ20014.1"/>
    </source>
</evidence>
<comment type="pathway">
    <text evidence="1">Bacterial outer membrane biogenesis; LPS O-antigen biosynthesis.</text>
</comment>
<dbReference type="SUPFAM" id="SSF51735">
    <property type="entry name" value="NAD(P)-binding Rossmann-fold domains"/>
    <property type="match status" value="1"/>
</dbReference>
<evidence type="ECO:0000259" key="3">
    <source>
        <dbReference type="Pfam" id="PF01370"/>
    </source>
</evidence>
<gene>
    <name evidence="4" type="ORF">SAMN05216429_101171</name>
</gene>
<sequence length="291" mass="32976">MKHVLLTGATGFLGSHLLEALLAQGYRVTILKRSTSDTWRIKHLLDQVSVFDVDLVAIDHAFKSKKVDFVIHTACSYGRHGQTDYEVIESNLLFGLKVVDAAISSNTHTFFNTDTLLPKYLNAYSLSKKHFSEWLKRKSEYIKVVNFRLEHMYGPGDDQKKFVPWLVSQLEKGGDRIPLTDGRQLRDFIYIDDVVSAYLTALKKSEQLLSYSEFDVGTGELSSVRSFVATLYDIYKSKRPDIKTQLGFGDIPMREGELMSVEVDNTALKRLGWEAKVSQEQGLERLIGAVL</sequence>
<dbReference type="OrthoDB" id="9803010at2"/>
<dbReference type="Gene3D" id="3.40.50.720">
    <property type="entry name" value="NAD(P)-binding Rossmann-like Domain"/>
    <property type="match status" value="1"/>
</dbReference>